<accession>A0A182CXH4</accession>
<proteinExistence type="predicted"/>
<sequence>MVRAETSARRPRASPARKPRPVIRGRGNPNPSSSGEALPRPEDPRSAT</sequence>
<organism evidence="2">
    <name type="scientific">Blastochloris viridis</name>
    <name type="common">Rhodopseudomonas viridis</name>
    <dbReference type="NCBI Taxonomy" id="1079"/>
    <lineage>
        <taxon>Bacteria</taxon>
        <taxon>Pseudomonadati</taxon>
        <taxon>Pseudomonadota</taxon>
        <taxon>Alphaproteobacteria</taxon>
        <taxon>Hyphomicrobiales</taxon>
        <taxon>Blastochloridaceae</taxon>
        <taxon>Blastochloris</taxon>
    </lineage>
</organism>
<feature type="compositionally biased region" description="Basic residues" evidence="1">
    <location>
        <begin position="9"/>
        <end position="23"/>
    </location>
</feature>
<dbReference type="AlphaFoldDB" id="A0A182CXH4"/>
<evidence type="ECO:0000256" key="1">
    <source>
        <dbReference type="SAM" id="MobiDB-lite"/>
    </source>
</evidence>
<evidence type="ECO:0000313" key="2">
    <source>
        <dbReference type="EMBL" id="BAR97859.1"/>
    </source>
</evidence>
<name>A0A182CXH4_BLAVI</name>
<dbReference type="EMBL" id="AP014854">
    <property type="protein sequence ID" value="BAR97859.1"/>
    <property type="molecule type" value="Genomic_DNA"/>
</dbReference>
<feature type="compositionally biased region" description="Basic and acidic residues" evidence="1">
    <location>
        <begin position="39"/>
        <end position="48"/>
    </location>
</feature>
<feature type="region of interest" description="Disordered" evidence="1">
    <location>
        <begin position="1"/>
        <end position="48"/>
    </location>
</feature>
<reference evidence="2" key="1">
    <citation type="journal article" date="2015" name="Genome Announc.">
        <title>Complete Genome Sequence of the Bacteriochlorophyll b-Producing Photosynthetic Bacterium Blastochloris viridis.</title>
        <authorList>
            <person name="Tsukatani Y."/>
            <person name="Hirose Y."/>
            <person name="Harada J."/>
            <person name="Misawa N."/>
            <person name="Mori K."/>
            <person name="Inoue K."/>
            <person name="Tamiaki H."/>
        </authorList>
    </citation>
    <scope>NUCLEOTIDE SEQUENCE [LARGE SCALE GENOMIC DNA]</scope>
    <source>
        <strain evidence="2">DSM 133</strain>
    </source>
</reference>
<protein>
    <submittedName>
        <fullName evidence="2">Uncharacterized protein</fullName>
    </submittedName>
</protein>
<gene>
    <name evidence="2" type="ORF">BV133_266</name>
</gene>